<dbReference type="PROSITE" id="PS50071">
    <property type="entry name" value="HOMEOBOX_2"/>
    <property type="match status" value="1"/>
</dbReference>
<dbReference type="InterPro" id="IPR003106">
    <property type="entry name" value="Leu_zip_homeo"/>
</dbReference>
<gene>
    <name evidence="13" type="ORF">ACH5RR_002612</name>
</gene>
<evidence type="ECO:0000256" key="9">
    <source>
        <dbReference type="RuleBase" id="RU000682"/>
    </source>
</evidence>
<dbReference type="PANTHER" id="PTHR45714:SF39">
    <property type="entry name" value="HOMEOBOX-LEUCINE ZIPPER PROTEIN HAT14"/>
    <property type="match status" value="1"/>
</dbReference>
<evidence type="ECO:0000256" key="4">
    <source>
        <dbReference type="ARBA" id="ARBA00023125"/>
    </source>
</evidence>
<dbReference type="CDD" id="cd00086">
    <property type="entry name" value="homeodomain"/>
    <property type="match status" value="1"/>
</dbReference>
<protein>
    <recommendedName>
        <fullName evidence="12">Homeobox domain-containing protein</fullName>
    </recommendedName>
</protein>
<evidence type="ECO:0000259" key="12">
    <source>
        <dbReference type="PROSITE" id="PS50071"/>
    </source>
</evidence>
<dbReference type="Pfam" id="PF00046">
    <property type="entry name" value="Homeodomain"/>
    <property type="match status" value="1"/>
</dbReference>
<name>A0ABD3ASH3_9GENT</name>
<dbReference type="FunFam" id="1.10.10.60:FF:000577">
    <property type="entry name" value="Homeobox-leucine zipper protein 18"/>
    <property type="match status" value="1"/>
</dbReference>
<evidence type="ECO:0000256" key="2">
    <source>
        <dbReference type="ARBA" id="ARBA00006074"/>
    </source>
</evidence>
<feature type="region of interest" description="Disordered" evidence="11">
    <location>
        <begin position="155"/>
        <end position="181"/>
    </location>
</feature>
<evidence type="ECO:0000256" key="1">
    <source>
        <dbReference type="ARBA" id="ARBA00004123"/>
    </source>
</evidence>
<dbReference type="InterPro" id="IPR009057">
    <property type="entry name" value="Homeodomain-like_sf"/>
</dbReference>
<dbReference type="Pfam" id="PF02183">
    <property type="entry name" value="HALZ"/>
    <property type="match status" value="1"/>
</dbReference>
<evidence type="ECO:0000256" key="10">
    <source>
        <dbReference type="SAM" id="Coils"/>
    </source>
</evidence>
<accession>A0ABD3ASH3</accession>
<proteinExistence type="inferred from homology"/>
<feature type="region of interest" description="Disordered" evidence="11">
    <location>
        <begin position="39"/>
        <end position="83"/>
    </location>
</feature>
<feature type="coiled-coil region" evidence="10">
    <location>
        <begin position="251"/>
        <end position="281"/>
    </location>
</feature>
<feature type="compositionally biased region" description="Low complexity" evidence="11">
    <location>
        <begin position="336"/>
        <end position="351"/>
    </location>
</feature>
<evidence type="ECO:0000256" key="6">
    <source>
        <dbReference type="ARBA" id="ARBA00023163"/>
    </source>
</evidence>
<dbReference type="PROSITE" id="PS00027">
    <property type="entry name" value="HOMEOBOX_1"/>
    <property type="match status" value="1"/>
</dbReference>
<sequence>MELALSLGDTSKPFATFLDKPKKMVSSRDLGFCMGLGKSSTAEEVSDHHHSKSGRDKGDSERRGSSDPPVHELDLLPFSPVPRSQTSSSQLSFSWLTQHLSVAGEPGSSNGIKRSIGVEKKASEEGTSSPNSAASSFQMDFSIYRNGFSRSSNKLSELEENDEGEMMDRGVSSKVTSDEDDQNIGSMARKKLRLTKQQSAFLEESFKEHNTLNPKQKLALAKQLNLRPRQVEVWFQNRRARTKLKQTEIDCEYLKRCCETLTEENRRLQKELQELRALKSSQPFYMQLPPTTLTMCPSCERIANNNTSTASENVANTTLSLAKPRQTPPTLMVPFSPSQQVQAPQAAAASS</sequence>
<dbReference type="PANTHER" id="PTHR45714">
    <property type="entry name" value="HOMEOBOX-LEUCINE ZIPPER PROTEIN HAT14"/>
    <property type="match status" value="1"/>
</dbReference>
<dbReference type="InterPro" id="IPR050762">
    <property type="entry name" value="HD-ZIP_Homeobox_LZ_Class_II"/>
</dbReference>
<dbReference type="EMBL" id="JBJUIK010000002">
    <property type="protein sequence ID" value="KAL3534151.1"/>
    <property type="molecule type" value="Genomic_DNA"/>
</dbReference>
<dbReference type="InterPro" id="IPR017970">
    <property type="entry name" value="Homeobox_CS"/>
</dbReference>
<dbReference type="SMART" id="SM00389">
    <property type="entry name" value="HOX"/>
    <property type="match status" value="1"/>
</dbReference>
<dbReference type="Gene3D" id="1.10.10.60">
    <property type="entry name" value="Homeodomain-like"/>
    <property type="match status" value="1"/>
</dbReference>
<evidence type="ECO:0000256" key="8">
    <source>
        <dbReference type="PROSITE-ProRule" id="PRU00108"/>
    </source>
</evidence>
<keyword evidence="14" id="KW-1185">Reference proteome</keyword>
<feature type="region of interest" description="Disordered" evidence="11">
    <location>
        <begin position="323"/>
        <end position="351"/>
    </location>
</feature>
<comment type="subcellular location">
    <subcellularLocation>
        <location evidence="1 8 9">Nucleus</location>
    </subcellularLocation>
</comment>
<evidence type="ECO:0000256" key="11">
    <source>
        <dbReference type="SAM" id="MobiDB-lite"/>
    </source>
</evidence>
<evidence type="ECO:0000313" key="14">
    <source>
        <dbReference type="Proteomes" id="UP001630127"/>
    </source>
</evidence>
<comment type="similarity">
    <text evidence="2">Belongs to the HD-ZIP homeobox family. Class II subfamily.</text>
</comment>
<evidence type="ECO:0000256" key="5">
    <source>
        <dbReference type="ARBA" id="ARBA00023155"/>
    </source>
</evidence>
<dbReference type="GO" id="GO:0003677">
    <property type="term" value="F:DNA binding"/>
    <property type="evidence" value="ECO:0007669"/>
    <property type="project" value="UniProtKB-UniRule"/>
</dbReference>
<evidence type="ECO:0000256" key="7">
    <source>
        <dbReference type="ARBA" id="ARBA00023242"/>
    </source>
</evidence>
<dbReference type="GO" id="GO:0005634">
    <property type="term" value="C:nucleus"/>
    <property type="evidence" value="ECO:0007669"/>
    <property type="project" value="UniProtKB-SubCell"/>
</dbReference>
<dbReference type="InterPro" id="IPR001356">
    <property type="entry name" value="HD"/>
</dbReference>
<dbReference type="AlphaFoldDB" id="A0ABD3ASH3"/>
<dbReference type="SMART" id="SM00340">
    <property type="entry name" value="HALZ"/>
    <property type="match status" value="1"/>
</dbReference>
<organism evidence="13 14">
    <name type="scientific">Cinchona calisaya</name>
    <dbReference type="NCBI Taxonomy" id="153742"/>
    <lineage>
        <taxon>Eukaryota</taxon>
        <taxon>Viridiplantae</taxon>
        <taxon>Streptophyta</taxon>
        <taxon>Embryophyta</taxon>
        <taxon>Tracheophyta</taxon>
        <taxon>Spermatophyta</taxon>
        <taxon>Magnoliopsida</taxon>
        <taxon>eudicotyledons</taxon>
        <taxon>Gunneridae</taxon>
        <taxon>Pentapetalae</taxon>
        <taxon>asterids</taxon>
        <taxon>lamiids</taxon>
        <taxon>Gentianales</taxon>
        <taxon>Rubiaceae</taxon>
        <taxon>Cinchonoideae</taxon>
        <taxon>Cinchoneae</taxon>
        <taxon>Cinchona</taxon>
    </lineage>
</organism>
<reference evidence="13 14" key="1">
    <citation type="submission" date="2024-11" db="EMBL/GenBank/DDBJ databases">
        <title>A near-complete genome assembly of Cinchona calisaya.</title>
        <authorList>
            <person name="Lian D.C."/>
            <person name="Zhao X.W."/>
            <person name="Wei L."/>
        </authorList>
    </citation>
    <scope>NUCLEOTIDE SEQUENCE [LARGE SCALE GENOMIC DNA]</scope>
    <source>
        <tissue evidence="13">Nenye</tissue>
    </source>
</reference>
<dbReference type="Proteomes" id="UP001630127">
    <property type="component" value="Unassembled WGS sequence"/>
</dbReference>
<keyword evidence="6" id="KW-0804">Transcription</keyword>
<comment type="caution">
    <text evidence="13">The sequence shown here is derived from an EMBL/GenBank/DDBJ whole genome shotgun (WGS) entry which is preliminary data.</text>
</comment>
<feature type="domain" description="Homeobox" evidence="12">
    <location>
        <begin position="185"/>
        <end position="245"/>
    </location>
</feature>
<keyword evidence="5 8" id="KW-0371">Homeobox</keyword>
<keyword evidence="3" id="KW-0805">Transcription regulation</keyword>
<keyword evidence="10" id="KW-0175">Coiled coil</keyword>
<keyword evidence="7 8" id="KW-0539">Nucleus</keyword>
<evidence type="ECO:0000313" key="13">
    <source>
        <dbReference type="EMBL" id="KAL3534151.1"/>
    </source>
</evidence>
<dbReference type="CDD" id="cd14686">
    <property type="entry name" value="bZIP"/>
    <property type="match status" value="1"/>
</dbReference>
<feature type="DNA-binding region" description="Homeobox" evidence="8">
    <location>
        <begin position="187"/>
        <end position="246"/>
    </location>
</feature>
<dbReference type="SUPFAM" id="SSF46689">
    <property type="entry name" value="Homeodomain-like"/>
    <property type="match status" value="1"/>
</dbReference>
<evidence type="ECO:0000256" key="3">
    <source>
        <dbReference type="ARBA" id="ARBA00023015"/>
    </source>
</evidence>
<keyword evidence="4 8" id="KW-0238">DNA-binding</keyword>
<feature type="compositionally biased region" description="Basic and acidic residues" evidence="11">
    <location>
        <begin position="45"/>
        <end position="74"/>
    </location>
</feature>